<dbReference type="Proteomes" id="UP001432322">
    <property type="component" value="Unassembled WGS sequence"/>
</dbReference>
<proteinExistence type="predicted"/>
<gene>
    <name evidence="1" type="ORF">PFISCL1PPCAC_21010</name>
</gene>
<evidence type="ECO:0000313" key="2">
    <source>
        <dbReference type="Proteomes" id="UP001432322"/>
    </source>
</evidence>
<accession>A0AAV5WHB6</accession>
<comment type="caution">
    <text evidence="1">The sequence shown here is derived from an EMBL/GenBank/DDBJ whole genome shotgun (WGS) entry which is preliminary data.</text>
</comment>
<protein>
    <submittedName>
        <fullName evidence="1">Uncharacterized protein</fullName>
    </submittedName>
</protein>
<reference evidence="1" key="1">
    <citation type="submission" date="2023-10" db="EMBL/GenBank/DDBJ databases">
        <title>Genome assembly of Pristionchus species.</title>
        <authorList>
            <person name="Yoshida K."/>
            <person name="Sommer R.J."/>
        </authorList>
    </citation>
    <scope>NUCLEOTIDE SEQUENCE</scope>
    <source>
        <strain evidence="1">RS5133</strain>
    </source>
</reference>
<evidence type="ECO:0000313" key="1">
    <source>
        <dbReference type="EMBL" id="GMT29713.1"/>
    </source>
</evidence>
<dbReference type="AlphaFoldDB" id="A0AAV5WHB6"/>
<keyword evidence="2" id="KW-1185">Reference proteome</keyword>
<dbReference type="EMBL" id="BTSY01000005">
    <property type="protein sequence ID" value="GMT29713.1"/>
    <property type="molecule type" value="Genomic_DNA"/>
</dbReference>
<organism evidence="1 2">
    <name type="scientific">Pristionchus fissidentatus</name>
    <dbReference type="NCBI Taxonomy" id="1538716"/>
    <lineage>
        <taxon>Eukaryota</taxon>
        <taxon>Metazoa</taxon>
        <taxon>Ecdysozoa</taxon>
        <taxon>Nematoda</taxon>
        <taxon>Chromadorea</taxon>
        <taxon>Rhabditida</taxon>
        <taxon>Rhabditina</taxon>
        <taxon>Diplogasteromorpha</taxon>
        <taxon>Diplogasteroidea</taxon>
        <taxon>Neodiplogasteridae</taxon>
        <taxon>Pristionchus</taxon>
    </lineage>
</organism>
<sequence length="507" mass="57813">MPIDLRLDSTGNSVMKFSDDVAHSEQEIIDFLVNKGIAGEFRVMHMFLGNEIRIVGQVETPGHYVVYIKDSEFDLSLKKDVKQPISRLKTELQKAVEGLDDEEYEEDIDISGHEANEDSSIVNVLDSNSNQDSSLIDFSELPDLLRRSEISDAVWNLDLQGTLSSCQKGQEIMTAIQNGVRMTDAEHRSRVVKFLASQLFRLCKRTNYPNIEEMKAILIKFMSIAQEELNLTDYTVRCRGYLTARLNNARKAMVNGGIKSPLPKRNVLKRKFSDDPEQLNLEFQNSRDGTVGCMELMERTRDWRVKIARTETHECCFTMIRQIVTMPNMILLDMEKQGCVNWDTAEAAGLSAAILRVAHSFLPLTLFSDMHNDDEVRAIQCVIHMLDKISASKRARKNRLPFLLGEYPEGTTVQDVLSFISRSNMVEPTLFRVGMNDYSIAVYGREIKADSSLLTSLYRLVALHYFFNIRYNKTVSDVYHFLEIIFKGKSRDHSANARTLSRMISAS</sequence>
<name>A0AAV5WHB6_9BILA</name>